<gene>
    <name evidence="1" type="ORF">I532_15646</name>
</gene>
<organism evidence="1 2">
    <name type="scientific">Brevibacillus borstelensis AK1</name>
    <dbReference type="NCBI Taxonomy" id="1300222"/>
    <lineage>
        <taxon>Bacteria</taxon>
        <taxon>Bacillati</taxon>
        <taxon>Bacillota</taxon>
        <taxon>Bacilli</taxon>
        <taxon>Bacillales</taxon>
        <taxon>Paenibacillaceae</taxon>
        <taxon>Brevibacillus</taxon>
    </lineage>
</organism>
<dbReference type="EMBL" id="APBN01000006">
    <property type="protein sequence ID" value="EMT51790.1"/>
    <property type="molecule type" value="Genomic_DNA"/>
</dbReference>
<protein>
    <submittedName>
        <fullName evidence="1">Uncharacterized protein</fullName>
    </submittedName>
</protein>
<comment type="caution">
    <text evidence="1">The sequence shown here is derived from an EMBL/GenBank/DDBJ whole genome shotgun (WGS) entry which is preliminary data.</text>
</comment>
<reference evidence="1 2" key="1">
    <citation type="submission" date="2013-03" db="EMBL/GenBank/DDBJ databases">
        <title>Assembly of a new bacterial strain Brevibacillus borstelensis AK1.</title>
        <authorList>
            <person name="Rajan I."/>
            <person name="PoliReddy D."/>
            <person name="Sugumar T."/>
            <person name="Rathinam K."/>
            <person name="Alqarawi S."/>
            <person name="Khalil A.B."/>
            <person name="Sivakumar N."/>
        </authorList>
    </citation>
    <scope>NUCLEOTIDE SEQUENCE [LARGE SCALE GENOMIC DNA]</scope>
    <source>
        <strain evidence="1 2">AK1</strain>
    </source>
</reference>
<name>M8E8I3_9BACL</name>
<proteinExistence type="predicted"/>
<dbReference type="Proteomes" id="UP000012081">
    <property type="component" value="Unassembled WGS sequence"/>
</dbReference>
<dbReference type="OrthoDB" id="2528990at2"/>
<dbReference type="AlphaFoldDB" id="M8E8I3"/>
<keyword evidence="2" id="KW-1185">Reference proteome</keyword>
<accession>M8E8I3</accession>
<sequence length="331" mass="38683">MGHRANLIIVRNHSYELYYSHWCANTLPKNIFWGEQYAIKFIEMQTKVDESGWLNDAWAEGGAILDADKKKVMFYGGEDIRYNIPLRDLYVKLMGYIWEGWEIKWAYEGIVDLAAYVGYPKEKVLTGRKNDCAHTSLAPPEEKDWVDTVASVKFSPNEMLLFPLWGGIDNYLPYGPDLVNRIDKAYGYPRISLSEWSHDFPIGGFHIDMERRRLEFWHANVIPNIFQQLQEKWSDWEVVNHYGDYESQCRCTDGLLQFQDMSHHHLLETLKTQLLKESSNPVDSLALFVQKEAEAGKKVEVNPYALKHDTYELSRNVKEQILDEAMEKLQF</sequence>
<evidence type="ECO:0000313" key="2">
    <source>
        <dbReference type="Proteomes" id="UP000012081"/>
    </source>
</evidence>
<dbReference type="PATRIC" id="fig|1300222.3.peg.3275"/>
<dbReference type="RefSeq" id="WP_003389368.1">
    <property type="nucleotide sequence ID" value="NZ_APBN01000006.1"/>
</dbReference>
<evidence type="ECO:0000313" key="1">
    <source>
        <dbReference type="EMBL" id="EMT51790.1"/>
    </source>
</evidence>